<evidence type="ECO:0000256" key="13">
    <source>
        <dbReference type="ARBA" id="ARBA00023180"/>
    </source>
</evidence>
<feature type="binding site" evidence="17">
    <location>
        <position position="247"/>
    </location>
    <ligand>
        <name>Ca(2+)</name>
        <dbReference type="ChEBI" id="CHEBI:29108"/>
        <label>2</label>
    </ligand>
</feature>
<comment type="cofactor">
    <cofactor evidence="17 20">
        <name>Ca(2+)</name>
        <dbReference type="ChEBI" id="CHEBI:29108"/>
    </cofactor>
    <text evidence="17 20">Binds 2 calcium ions per subunit.</text>
</comment>
<keyword evidence="6 20" id="KW-0575">Peroxidase</keyword>
<dbReference type="AlphaFoldDB" id="A0A921U2R2"/>
<dbReference type="PANTHER" id="PTHR31517:SF21">
    <property type="entry name" value="PEROXIDASE"/>
    <property type="match status" value="1"/>
</dbReference>
<feature type="domain" description="Plant heme peroxidase family profile" evidence="21">
    <location>
        <begin position="29"/>
        <end position="320"/>
    </location>
</feature>
<feature type="disulfide bond" evidence="19">
    <location>
        <begin position="72"/>
        <end position="77"/>
    </location>
</feature>
<dbReference type="InterPro" id="IPR010255">
    <property type="entry name" value="Haem_peroxidase_sf"/>
</dbReference>
<dbReference type="SUPFAM" id="SSF48113">
    <property type="entry name" value="Heme-dependent peroxidases"/>
    <property type="match status" value="1"/>
</dbReference>
<evidence type="ECO:0000256" key="16">
    <source>
        <dbReference type="PIRSR" id="PIRSR600823-2"/>
    </source>
</evidence>
<dbReference type="Proteomes" id="UP000807115">
    <property type="component" value="Chromosome 10"/>
</dbReference>
<dbReference type="Pfam" id="PF00141">
    <property type="entry name" value="peroxidase"/>
    <property type="match status" value="1"/>
</dbReference>
<keyword evidence="10 20" id="KW-0560">Oxidoreductase</keyword>
<feature type="site" description="Transition state stabilizer" evidence="18">
    <location>
        <position position="66"/>
    </location>
</feature>
<evidence type="ECO:0000256" key="9">
    <source>
        <dbReference type="ARBA" id="ARBA00022837"/>
    </source>
</evidence>
<comment type="subcellular location">
    <subcellularLocation>
        <location evidence="2 20">Secreted</location>
    </subcellularLocation>
</comment>
<evidence type="ECO:0000313" key="23">
    <source>
        <dbReference type="Proteomes" id="UP000807115"/>
    </source>
</evidence>
<dbReference type="InterPro" id="IPR002016">
    <property type="entry name" value="Haem_peroxidase"/>
</dbReference>
<evidence type="ECO:0000256" key="6">
    <source>
        <dbReference type="ARBA" id="ARBA00022559"/>
    </source>
</evidence>
<evidence type="ECO:0000256" key="11">
    <source>
        <dbReference type="ARBA" id="ARBA00023004"/>
    </source>
</evidence>
<evidence type="ECO:0000256" key="15">
    <source>
        <dbReference type="PIRSR" id="PIRSR600823-1"/>
    </source>
</evidence>
<accession>A0A921U2R2</accession>
<comment type="cofactor">
    <cofactor evidence="17 20">
        <name>heme b</name>
        <dbReference type="ChEBI" id="CHEBI:60344"/>
    </cofactor>
    <text evidence="17 20">Binds 1 heme b (iron(II)-protoporphyrin IX) group per subunit.</text>
</comment>
<feature type="binding site" evidence="17">
    <location>
        <position position="71"/>
    </location>
    <ligand>
        <name>Ca(2+)</name>
        <dbReference type="ChEBI" id="CHEBI:29108"/>
        <label>1</label>
    </ligand>
</feature>
<feature type="binding site" evidence="17">
    <location>
        <position position="78"/>
    </location>
    <ligand>
        <name>Ca(2+)</name>
        <dbReference type="ChEBI" id="CHEBI:29108"/>
        <label>1</label>
    </ligand>
</feature>
<feature type="disulfide bond" evidence="19">
    <location>
        <begin position="204"/>
        <end position="229"/>
    </location>
</feature>
<dbReference type="GO" id="GO:0006979">
    <property type="term" value="P:response to oxidative stress"/>
    <property type="evidence" value="ECO:0007669"/>
    <property type="project" value="UniProtKB-UniRule"/>
</dbReference>
<dbReference type="InterPro" id="IPR000823">
    <property type="entry name" value="Peroxidase_pln"/>
</dbReference>
<dbReference type="PROSITE" id="PS00435">
    <property type="entry name" value="PEROXIDASE_1"/>
    <property type="match status" value="1"/>
</dbReference>
<feature type="disulfide bond" evidence="19">
    <location>
        <begin position="127"/>
        <end position="316"/>
    </location>
</feature>
<feature type="binding site" evidence="17">
    <location>
        <position position="198"/>
    </location>
    <ligand>
        <name>Ca(2+)</name>
        <dbReference type="ChEBI" id="CHEBI:29108"/>
        <label>2</label>
    </ligand>
</feature>
<dbReference type="PANTHER" id="PTHR31517">
    <property type="match status" value="1"/>
</dbReference>
<evidence type="ECO:0000256" key="10">
    <source>
        <dbReference type="ARBA" id="ARBA00023002"/>
    </source>
</evidence>
<dbReference type="GO" id="GO:0042744">
    <property type="term" value="P:hydrogen peroxide catabolic process"/>
    <property type="evidence" value="ECO:0007669"/>
    <property type="project" value="UniProtKB-KW"/>
</dbReference>
<name>A0A921U2R2_SORBI</name>
<dbReference type="Gene3D" id="1.10.520.10">
    <property type="match status" value="1"/>
</dbReference>
<feature type="disulfide bond" evidence="19">
    <location>
        <begin position="39"/>
        <end position="121"/>
    </location>
</feature>
<evidence type="ECO:0000256" key="18">
    <source>
        <dbReference type="PIRSR" id="PIRSR600823-4"/>
    </source>
</evidence>
<feature type="binding site" evidence="17">
    <location>
        <position position="91"/>
    </location>
    <ligand>
        <name>Ca(2+)</name>
        <dbReference type="ChEBI" id="CHEBI:29108"/>
        <label>1</label>
    </ligand>
</feature>
<dbReference type="InterPro" id="IPR033905">
    <property type="entry name" value="Secretory_peroxidase"/>
</dbReference>
<feature type="binding site" description="axial binding residue" evidence="17">
    <location>
        <position position="197"/>
    </location>
    <ligand>
        <name>heme b</name>
        <dbReference type="ChEBI" id="CHEBI:60344"/>
    </ligand>
    <ligandPart>
        <name>Fe</name>
        <dbReference type="ChEBI" id="CHEBI:18248"/>
    </ligandPart>
</feature>
<evidence type="ECO:0000256" key="14">
    <source>
        <dbReference type="ARBA" id="ARBA00023324"/>
    </source>
</evidence>
<dbReference type="GO" id="GO:0140825">
    <property type="term" value="F:lactoperoxidase activity"/>
    <property type="evidence" value="ECO:0007669"/>
    <property type="project" value="UniProtKB-EC"/>
</dbReference>
<evidence type="ECO:0000313" key="22">
    <source>
        <dbReference type="EMBL" id="KAG0515905.1"/>
    </source>
</evidence>
<feature type="binding site" evidence="17">
    <location>
        <position position="240"/>
    </location>
    <ligand>
        <name>Ca(2+)</name>
        <dbReference type="ChEBI" id="CHEBI:29108"/>
        <label>2</label>
    </ligand>
</feature>
<evidence type="ECO:0000259" key="21">
    <source>
        <dbReference type="PROSITE" id="PS50873"/>
    </source>
</evidence>
<feature type="binding site" evidence="17">
    <location>
        <position position="74"/>
    </location>
    <ligand>
        <name>Ca(2+)</name>
        <dbReference type="ChEBI" id="CHEBI:29108"/>
        <label>1</label>
    </ligand>
</feature>
<keyword evidence="11 17" id="KW-0408">Iron</keyword>
<reference evidence="22" key="2">
    <citation type="submission" date="2020-10" db="EMBL/GenBank/DDBJ databases">
        <authorList>
            <person name="Cooper E.A."/>
            <person name="Brenton Z.W."/>
            <person name="Flinn B.S."/>
            <person name="Jenkins J."/>
            <person name="Shu S."/>
            <person name="Flowers D."/>
            <person name="Luo F."/>
            <person name="Wang Y."/>
            <person name="Xia P."/>
            <person name="Barry K."/>
            <person name="Daum C."/>
            <person name="Lipzen A."/>
            <person name="Yoshinaga Y."/>
            <person name="Schmutz J."/>
            <person name="Saski C."/>
            <person name="Vermerris W."/>
            <person name="Kresovich S."/>
        </authorList>
    </citation>
    <scope>NUCLEOTIDE SEQUENCE</scope>
</reference>
<keyword evidence="5 20" id="KW-0964">Secreted</keyword>
<feature type="signal peptide" evidence="20">
    <location>
        <begin position="1"/>
        <end position="28"/>
    </location>
</feature>
<sequence length="320" mass="34233">MASGRLSFVVVVAALVASAGLMPPSAVAELKTDYYASTCPNLEVIVRSSVKQSMAQSPISAPAALRLFFHDCAVRGCDASIMIVNSNGDDEWRNSDNQSLKPEGFQTILNAKAAVDSDPQCQYKVSCADIMAIAARESVYQSGGPYYEVELGRYDGRVSTRDGVVLPHANFNLDQLNAFFSGLGFSQAEMVALSGAHTLGAADCPFFQYRIGSDATMDPGFASQLKDTCSSDPSAFAFLDPSPVGFDNAFYRNLQGGKGLLGSDQVLYSDTRSRGTVNYYASNQGAFFADFVAAMTKLGRIGVKTPATGGEIRRDCRFPN</sequence>
<evidence type="ECO:0000256" key="1">
    <source>
        <dbReference type="ARBA" id="ARBA00000189"/>
    </source>
</evidence>
<dbReference type="InterPro" id="IPR019794">
    <property type="entry name" value="Peroxidases_AS"/>
</dbReference>
<comment type="function">
    <text evidence="20">Removal of H(2)O(2), oxidation of toxic reductants, biosynthesis and degradation of lignin, suberization, auxin catabolism, response to environmental stresses such as wounding, pathogen attack and oxidative stress.</text>
</comment>
<dbReference type="GO" id="GO:0005576">
    <property type="term" value="C:extracellular region"/>
    <property type="evidence" value="ECO:0007669"/>
    <property type="project" value="UniProtKB-SubCell"/>
</dbReference>
<evidence type="ECO:0000256" key="7">
    <source>
        <dbReference type="ARBA" id="ARBA00022617"/>
    </source>
</evidence>
<evidence type="ECO:0000256" key="3">
    <source>
        <dbReference type="ARBA" id="ARBA00006873"/>
    </source>
</evidence>
<dbReference type="FunFam" id="1.10.420.10:FF:000006">
    <property type="entry name" value="Peroxidase"/>
    <property type="match status" value="1"/>
</dbReference>
<keyword evidence="7 20" id="KW-0349">Heme</keyword>
<dbReference type="EC" id="1.11.1.7" evidence="4 20"/>
<gene>
    <name evidence="22" type="ORF">BDA96_10G317200</name>
</gene>
<comment type="catalytic activity">
    <reaction evidence="1 20">
        <text>2 a phenolic donor + H2O2 = 2 a phenolic radical donor + 2 H2O</text>
        <dbReference type="Rhea" id="RHEA:56136"/>
        <dbReference type="ChEBI" id="CHEBI:15377"/>
        <dbReference type="ChEBI" id="CHEBI:16240"/>
        <dbReference type="ChEBI" id="CHEBI:139520"/>
        <dbReference type="ChEBI" id="CHEBI:139521"/>
        <dbReference type="EC" id="1.11.1.7"/>
    </reaction>
</comment>
<feature type="binding site" evidence="17">
    <location>
        <position position="76"/>
    </location>
    <ligand>
        <name>Ca(2+)</name>
        <dbReference type="ChEBI" id="CHEBI:29108"/>
        <label>1</label>
    </ligand>
</feature>
<dbReference type="PROSITE" id="PS00436">
    <property type="entry name" value="PEROXIDASE_2"/>
    <property type="match status" value="1"/>
</dbReference>
<comment type="similarity">
    <text evidence="20">Belongs to the peroxidase family. Classical plant (class III) peroxidase subfamily.</text>
</comment>
<keyword evidence="13" id="KW-0325">Glycoprotein</keyword>
<dbReference type="PRINTS" id="PR00461">
    <property type="entry name" value="PLPEROXIDASE"/>
</dbReference>
<evidence type="ECO:0000256" key="19">
    <source>
        <dbReference type="PIRSR" id="PIRSR600823-5"/>
    </source>
</evidence>
<comment type="caution">
    <text evidence="22">The sequence shown here is derived from an EMBL/GenBank/DDBJ whole genome shotgun (WGS) entry which is preliminary data.</text>
</comment>
<evidence type="ECO:0000256" key="20">
    <source>
        <dbReference type="RuleBase" id="RU362060"/>
    </source>
</evidence>
<feature type="chain" id="PRO_5038168624" description="Peroxidase" evidence="20">
    <location>
        <begin position="29"/>
        <end position="320"/>
    </location>
</feature>
<dbReference type="CDD" id="cd00693">
    <property type="entry name" value="secretory_peroxidase"/>
    <property type="match status" value="1"/>
</dbReference>
<feature type="active site" description="Proton acceptor" evidence="15">
    <location>
        <position position="70"/>
    </location>
</feature>
<dbReference type="InterPro" id="IPR019793">
    <property type="entry name" value="Peroxidases_heam-ligand_BS"/>
</dbReference>
<keyword evidence="9 17" id="KW-0106">Calcium</keyword>
<dbReference type="PRINTS" id="PR00458">
    <property type="entry name" value="PEROXIDASE"/>
</dbReference>
<dbReference type="GO" id="GO:0046872">
    <property type="term" value="F:metal ion binding"/>
    <property type="evidence" value="ECO:0007669"/>
    <property type="project" value="UniProtKB-UniRule"/>
</dbReference>
<comment type="similarity">
    <text evidence="3">Belongs to the peroxidase family. Ascorbate peroxidase subfamily.</text>
</comment>
<keyword evidence="8 17" id="KW-0479">Metal-binding</keyword>
<evidence type="ECO:0000256" key="4">
    <source>
        <dbReference type="ARBA" id="ARBA00012313"/>
    </source>
</evidence>
<organism evidence="22 23">
    <name type="scientific">Sorghum bicolor</name>
    <name type="common">Sorghum</name>
    <name type="synonym">Sorghum vulgare</name>
    <dbReference type="NCBI Taxonomy" id="4558"/>
    <lineage>
        <taxon>Eukaryota</taxon>
        <taxon>Viridiplantae</taxon>
        <taxon>Streptophyta</taxon>
        <taxon>Embryophyta</taxon>
        <taxon>Tracheophyta</taxon>
        <taxon>Spermatophyta</taxon>
        <taxon>Magnoliopsida</taxon>
        <taxon>Liliopsida</taxon>
        <taxon>Poales</taxon>
        <taxon>Poaceae</taxon>
        <taxon>PACMAD clade</taxon>
        <taxon>Panicoideae</taxon>
        <taxon>Andropogonodae</taxon>
        <taxon>Andropogoneae</taxon>
        <taxon>Sorghinae</taxon>
        <taxon>Sorghum</taxon>
    </lineage>
</organism>
<evidence type="ECO:0000256" key="17">
    <source>
        <dbReference type="PIRSR" id="PIRSR600823-3"/>
    </source>
</evidence>
<reference evidence="22" key="1">
    <citation type="journal article" date="2019" name="BMC Genomics">
        <title>A new reference genome for Sorghum bicolor reveals high levels of sequence similarity between sweet and grain genotypes: implications for the genetics of sugar metabolism.</title>
        <authorList>
            <person name="Cooper E.A."/>
            <person name="Brenton Z.W."/>
            <person name="Flinn B.S."/>
            <person name="Jenkins J."/>
            <person name="Shu S."/>
            <person name="Flowers D."/>
            <person name="Luo F."/>
            <person name="Wang Y."/>
            <person name="Xia P."/>
            <person name="Barry K."/>
            <person name="Daum C."/>
            <person name="Lipzen A."/>
            <person name="Yoshinaga Y."/>
            <person name="Schmutz J."/>
            <person name="Saski C."/>
            <person name="Vermerris W."/>
            <person name="Kresovich S."/>
        </authorList>
    </citation>
    <scope>NUCLEOTIDE SEQUENCE</scope>
</reference>
<evidence type="ECO:0000256" key="8">
    <source>
        <dbReference type="ARBA" id="ARBA00022723"/>
    </source>
</evidence>
<evidence type="ECO:0000256" key="5">
    <source>
        <dbReference type="ARBA" id="ARBA00022525"/>
    </source>
</evidence>
<evidence type="ECO:0000256" key="12">
    <source>
        <dbReference type="ARBA" id="ARBA00023157"/>
    </source>
</evidence>
<dbReference type="Gene3D" id="1.10.420.10">
    <property type="entry name" value="Peroxidase, domain 2"/>
    <property type="match status" value="1"/>
</dbReference>
<keyword evidence="12 19" id="KW-1015">Disulfide bond</keyword>
<keyword evidence="14 20" id="KW-0376">Hydrogen peroxide</keyword>
<proteinExistence type="inferred from homology"/>
<dbReference type="EMBL" id="CM027689">
    <property type="protein sequence ID" value="KAG0515905.1"/>
    <property type="molecule type" value="Genomic_DNA"/>
</dbReference>
<protein>
    <recommendedName>
        <fullName evidence="4 20">Peroxidase</fullName>
        <ecNumber evidence="4 20">1.11.1.7</ecNumber>
    </recommendedName>
</protein>
<feature type="binding site" evidence="16">
    <location>
        <position position="167"/>
    </location>
    <ligand>
        <name>substrate</name>
    </ligand>
</feature>
<dbReference type="PROSITE" id="PS50873">
    <property type="entry name" value="PEROXIDASE_4"/>
    <property type="match status" value="1"/>
</dbReference>
<feature type="binding site" evidence="17">
    <location>
        <position position="80"/>
    </location>
    <ligand>
        <name>Ca(2+)</name>
        <dbReference type="ChEBI" id="CHEBI:29108"/>
        <label>1</label>
    </ligand>
</feature>
<keyword evidence="20" id="KW-0732">Signal</keyword>
<dbReference type="GO" id="GO:0020037">
    <property type="term" value="F:heme binding"/>
    <property type="evidence" value="ECO:0007669"/>
    <property type="project" value="UniProtKB-UniRule"/>
</dbReference>
<evidence type="ECO:0000256" key="2">
    <source>
        <dbReference type="ARBA" id="ARBA00004613"/>
    </source>
</evidence>